<accession>A0A0A9A766</accession>
<sequence>MKKTSRRSRKPPNPCPTLT</sequence>
<reference evidence="1" key="2">
    <citation type="journal article" date="2015" name="Data Brief">
        <title>Shoot transcriptome of the giant reed, Arundo donax.</title>
        <authorList>
            <person name="Barrero R.A."/>
            <person name="Guerrero F.D."/>
            <person name="Moolhuijzen P."/>
            <person name="Goolsby J.A."/>
            <person name="Tidwell J."/>
            <person name="Bellgard S.E."/>
            <person name="Bellgard M.I."/>
        </authorList>
    </citation>
    <scope>NUCLEOTIDE SEQUENCE</scope>
    <source>
        <tissue evidence="1">Shoot tissue taken approximately 20 cm above the soil surface</tissue>
    </source>
</reference>
<protein>
    <submittedName>
        <fullName evidence="1">Uncharacterized protein</fullName>
    </submittedName>
</protein>
<organism evidence="1">
    <name type="scientific">Arundo donax</name>
    <name type="common">Giant reed</name>
    <name type="synonym">Donax arundinaceus</name>
    <dbReference type="NCBI Taxonomy" id="35708"/>
    <lineage>
        <taxon>Eukaryota</taxon>
        <taxon>Viridiplantae</taxon>
        <taxon>Streptophyta</taxon>
        <taxon>Embryophyta</taxon>
        <taxon>Tracheophyta</taxon>
        <taxon>Spermatophyta</taxon>
        <taxon>Magnoliopsida</taxon>
        <taxon>Liliopsida</taxon>
        <taxon>Poales</taxon>
        <taxon>Poaceae</taxon>
        <taxon>PACMAD clade</taxon>
        <taxon>Arundinoideae</taxon>
        <taxon>Arundineae</taxon>
        <taxon>Arundo</taxon>
    </lineage>
</organism>
<evidence type="ECO:0000313" key="1">
    <source>
        <dbReference type="EMBL" id="JAD46931.1"/>
    </source>
</evidence>
<dbReference type="AlphaFoldDB" id="A0A0A9A766"/>
<name>A0A0A9A766_ARUDO</name>
<dbReference type="EMBL" id="GBRH01250964">
    <property type="protein sequence ID" value="JAD46931.1"/>
    <property type="molecule type" value="Transcribed_RNA"/>
</dbReference>
<proteinExistence type="predicted"/>
<reference evidence="1" key="1">
    <citation type="submission" date="2014-09" db="EMBL/GenBank/DDBJ databases">
        <authorList>
            <person name="Magalhaes I.L.F."/>
            <person name="Oliveira U."/>
            <person name="Santos F.R."/>
            <person name="Vidigal T.H.D.A."/>
            <person name="Brescovit A.D."/>
            <person name="Santos A.J."/>
        </authorList>
    </citation>
    <scope>NUCLEOTIDE SEQUENCE</scope>
    <source>
        <tissue evidence="1">Shoot tissue taken approximately 20 cm above the soil surface</tissue>
    </source>
</reference>